<reference evidence="2" key="1">
    <citation type="journal article" date="2019" name="Int. J. Syst. Evol. Microbiol.">
        <title>The Global Catalogue of Microorganisms (GCM) 10K type strain sequencing project: providing services to taxonomists for standard genome sequencing and annotation.</title>
        <authorList>
            <consortium name="The Broad Institute Genomics Platform"/>
            <consortium name="The Broad Institute Genome Sequencing Center for Infectious Disease"/>
            <person name="Wu L."/>
            <person name="Ma J."/>
        </authorList>
    </citation>
    <scope>NUCLEOTIDE SEQUENCE [LARGE SCALE GENOMIC DNA]</scope>
    <source>
        <strain evidence="2">CGMCC 1.3240</strain>
    </source>
</reference>
<proteinExistence type="predicted"/>
<protein>
    <submittedName>
        <fullName evidence="1">Lasso peptide biosynthesis PqqD family chaperone</fullName>
    </submittedName>
</protein>
<dbReference type="Gene3D" id="1.10.10.1150">
    <property type="entry name" value="Coenzyme PQQ synthesis protein D (PqqD)"/>
    <property type="match status" value="1"/>
</dbReference>
<comment type="caution">
    <text evidence="1">The sequence shown here is derived from an EMBL/GenBank/DDBJ whole genome shotgun (WGS) entry which is preliminary data.</text>
</comment>
<dbReference type="Proteomes" id="UP001596047">
    <property type="component" value="Unassembled WGS sequence"/>
</dbReference>
<dbReference type="InterPro" id="IPR008792">
    <property type="entry name" value="PQQD"/>
</dbReference>
<gene>
    <name evidence="1" type="ORF">ACFPYJ_27985</name>
</gene>
<accession>A0ABW0W8Q5</accession>
<evidence type="ECO:0000313" key="1">
    <source>
        <dbReference type="EMBL" id="MFC5652876.1"/>
    </source>
</evidence>
<dbReference type="NCBIfam" id="NF033536">
    <property type="entry name" value="lasso_PqqD_Bac"/>
    <property type="match status" value="1"/>
</dbReference>
<dbReference type="RefSeq" id="WP_379191530.1">
    <property type="nucleotide sequence ID" value="NZ_JBHSOW010000106.1"/>
</dbReference>
<organism evidence="1 2">
    <name type="scientific">Paenibacillus solisilvae</name>
    <dbReference type="NCBI Taxonomy" id="2486751"/>
    <lineage>
        <taxon>Bacteria</taxon>
        <taxon>Bacillati</taxon>
        <taxon>Bacillota</taxon>
        <taxon>Bacilli</taxon>
        <taxon>Bacillales</taxon>
        <taxon>Paenibacillaceae</taxon>
        <taxon>Paenibacillus</taxon>
    </lineage>
</organism>
<name>A0ABW0W8Q5_9BACL</name>
<keyword evidence="2" id="KW-1185">Reference proteome</keyword>
<dbReference type="InterPro" id="IPR041881">
    <property type="entry name" value="PqqD_sf"/>
</dbReference>
<dbReference type="EMBL" id="JBHSOW010000106">
    <property type="protein sequence ID" value="MFC5652876.1"/>
    <property type="molecule type" value="Genomic_DNA"/>
</dbReference>
<dbReference type="Pfam" id="PF05402">
    <property type="entry name" value="PqqD"/>
    <property type="match status" value="1"/>
</dbReference>
<sequence>MNNQQIALNDVFVQTKGNLVSNMDGEKVMMSIDTGKYYNLGSIGGRIWELLETPMSVESLIATLTSEYDIDAASCENHVVMFLQQLSKENLIQSGEGVKVNS</sequence>
<evidence type="ECO:0000313" key="2">
    <source>
        <dbReference type="Proteomes" id="UP001596047"/>
    </source>
</evidence>